<dbReference type="PANTHER" id="PTHR23076">
    <property type="entry name" value="METALLOPROTEASE M41 FTSH"/>
    <property type="match status" value="1"/>
</dbReference>
<evidence type="ECO:0000256" key="4">
    <source>
        <dbReference type="ARBA" id="ARBA00022692"/>
    </source>
</evidence>
<comment type="subcellular location">
    <subcellularLocation>
        <location evidence="1">Membrane</location>
    </subcellularLocation>
</comment>
<dbReference type="PROSITE" id="PS00674">
    <property type="entry name" value="AAA"/>
    <property type="match status" value="1"/>
</dbReference>
<dbReference type="Pfam" id="PF17862">
    <property type="entry name" value="AAA_lid_3"/>
    <property type="match status" value="1"/>
</dbReference>
<dbReference type="InterPro" id="IPR003960">
    <property type="entry name" value="ATPase_AAA_CS"/>
</dbReference>
<dbReference type="SMART" id="SM00382">
    <property type="entry name" value="AAA"/>
    <property type="match status" value="1"/>
</dbReference>
<dbReference type="Pfam" id="PF01434">
    <property type="entry name" value="Peptidase_M41"/>
    <property type="match status" value="1"/>
</dbReference>
<dbReference type="GO" id="GO:0016887">
    <property type="term" value="F:ATP hydrolysis activity"/>
    <property type="evidence" value="ECO:0007669"/>
    <property type="project" value="InterPro"/>
</dbReference>
<protein>
    <submittedName>
        <fullName evidence="10">ATPase family associated with various cellular activities (AAA)</fullName>
    </submittedName>
</protein>
<dbReference type="InterPro" id="IPR000642">
    <property type="entry name" value="Peptidase_M41"/>
</dbReference>
<evidence type="ECO:0000256" key="1">
    <source>
        <dbReference type="ARBA" id="ARBA00004370"/>
    </source>
</evidence>
<dbReference type="SUPFAM" id="SSF52540">
    <property type="entry name" value="P-loop containing nucleoside triphosphate hydrolases"/>
    <property type="match status" value="1"/>
</dbReference>
<evidence type="ECO:0000256" key="8">
    <source>
        <dbReference type="SAM" id="MobiDB-lite"/>
    </source>
</evidence>
<evidence type="ECO:0000313" key="10">
    <source>
        <dbReference type="EMBL" id="VVU95707.1"/>
    </source>
</evidence>
<dbReference type="SUPFAM" id="SSF140990">
    <property type="entry name" value="FtsH protease domain-like"/>
    <property type="match status" value="1"/>
</dbReference>
<keyword evidence="3" id="KW-0645">Protease</keyword>
<dbReference type="Pfam" id="PF00004">
    <property type="entry name" value="AAA"/>
    <property type="match status" value="1"/>
</dbReference>
<dbReference type="InterPro" id="IPR003959">
    <property type="entry name" value="ATPase_AAA_core"/>
</dbReference>
<evidence type="ECO:0000256" key="6">
    <source>
        <dbReference type="ARBA" id="ARBA00022989"/>
    </source>
</evidence>
<dbReference type="EMBL" id="CABVLZ010000008">
    <property type="protein sequence ID" value="VVU95707.1"/>
    <property type="molecule type" value="Genomic_DNA"/>
</dbReference>
<keyword evidence="7" id="KW-0472">Membrane</keyword>
<dbReference type="GO" id="GO:0004222">
    <property type="term" value="F:metalloendopeptidase activity"/>
    <property type="evidence" value="ECO:0007669"/>
    <property type="project" value="InterPro"/>
</dbReference>
<evidence type="ECO:0000256" key="2">
    <source>
        <dbReference type="ARBA" id="ARBA00010044"/>
    </source>
</evidence>
<name>A0A5E8CKS9_9ZZZZ</name>
<comment type="similarity">
    <text evidence="2">In the C-terminal section; belongs to the peptidase M41 family.</text>
</comment>
<dbReference type="InterPro" id="IPR037219">
    <property type="entry name" value="Peptidase_M41-like"/>
</dbReference>
<feature type="region of interest" description="Disordered" evidence="8">
    <location>
        <begin position="77"/>
        <end position="96"/>
    </location>
</feature>
<evidence type="ECO:0000256" key="3">
    <source>
        <dbReference type="ARBA" id="ARBA00022670"/>
    </source>
</evidence>
<feature type="compositionally biased region" description="Low complexity" evidence="8">
    <location>
        <begin position="41"/>
        <end position="54"/>
    </location>
</feature>
<organism evidence="10">
    <name type="scientific">seawater metagenome</name>
    <dbReference type="NCBI Taxonomy" id="1561972"/>
    <lineage>
        <taxon>unclassified sequences</taxon>
        <taxon>metagenomes</taxon>
        <taxon>ecological metagenomes</taxon>
    </lineage>
</organism>
<dbReference type="AlphaFoldDB" id="A0A5E8CKS9"/>
<accession>A0A5E8CKS9</accession>
<dbReference type="GO" id="GO:0004176">
    <property type="term" value="F:ATP-dependent peptidase activity"/>
    <property type="evidence" value="ECO:0007669"/>
    <property type="project" value="InterPro"/>
</dbReference>
<dbReference type="Gene3D" id="1.10.8.60">
    <property type="match status" value="1"/>
</dbReference>
<dbReference type="GO" id="GO:0005524">
    <property type="term" value="F:ATP binding"/>
    <property type="evidence" value="ECO:0007669"/>
    <property type="project" value="InterPro"/>
</dbReference>
<evidence type="ECO:0000259" key="9">
    <source>
        <dbReference type="SMART" id="SM00382"/>
    </source>
</evidence>
<dbReference type="GO" id="GO:0016020">
    <property type="term" value="C:membrane"/>
    <property type="evidence" value="ECO:0007669"/>
    <property type="project" value="UniProtKB-SubCell"/>
</dbReference>
<reference evidence="10" key="1">
    <citation type="submission" date="2019-09" db="EMBL/GenBank/DDBJ databases">
        <authorList>
            <person name="Needham M D."/>
        </authorList>
    </citation>
    <scope>NUCLEOTIDE SEQUENCE</scope>
</reference>
<dbReference type="InterPro" id="IPR003593">
    <property type="entry name" value="AAA+_ATPase"/>
</dbReference>
<sequence length="543" mass="61144">MKVFILFMLILQASAFVIKPGFSRNLQLKGIEFDDEPFPNPESSDNNNNNNNNNNEEESEEPQIGIRIIFPTGDPRMNGFVRSAQNDNDKKNKQSENFVVIDDSDITFKDVGGYDNVKKEMMQCADILTNYTKYSEYNVRTPKGMILEGPPGNGKTLLAKGFSGETKSSFIPVSGSEFQEKYVGVGASRVRELFELASKNTPCIIFIDEVDAIGRTRSNDLDSSNAERDNTLNELLVKLDGFKKSNGIFLICATNRIDLLDKALLRPGRIDKKIYIGNPDSKTRQRILDIHLSGKPIEKNIKLEDLIEITNGLSGADIENLLNEAMLTALRENRELITKQDLEYVMGRSLAGFQANENMFSEDMIKRIAMHELGHAITGLILKDHSKMSRVNLNLWSPSSPGYTIFETEEIDANIFTGEKLFAHLVVLLGGRVAEETFFNKSVTTGASKDFSEAYKLAEQMIVTYGMGSKNIFPYASDKSKEMIDNEVSNLLEKALEKSRNIITNSKELMEELCPILIEDQALSRDTIEMKMYRKYPSLFKLD</sequence>
<keyword evidence="6" id="KW-1133">Transmembrane helix</keyword>
<feature type="region of interest" description="Disordered" evidence="8">
    <location>
        <begin position="33"/>
        <end position="63"/>
    </location>
</feature>
<dbReference type="GO" id="GO:0006508">
    <property type="term" value="P:proteolysis"/>
    <property type="evidence" value="ECO:0007669"/>
    <property type="project" value="UniProtKB-KW"/>
</dbReference>
<dbReference type="Gene3D" id="1.20.58.760">
    <property type="entry name" value="Peptidase M41"/>
    <property type="match status" value="1"/>
</dbReference>
<feature type="domain" description="AAA+ ATPase" evidence="9">
    <location>
        <begin position="141"/>
        <end position="280"/>
    </location>
</feature>
<dbReference type="InterPro" id="IPR041569">
    <property type="entry name" value="AAA_lid_3"/>
</dbReference>
<evidence type="ECO:0000256" key="7">
    <source>
        <dbReference type="ARBA" id="ARBA00023136"/>
    </source>
</evidence>
<dbReference type="InterPro" id="IPR027417">
    <property type="entry name" value="P-loop_NTPase"/>
</dbReference>
<dbReference type="PANTHER" id="PTHR23076:SF113">
    <property type="entry name" value="ATP-DEPENDENT ZINC METALLOPROTEASE FTSH 1, CHLOROPLASTIC-RELATED"/>
    <property type="match status" value="1"/>
</dbReference>
<dbReference type="Gene3D" id="3.40.50.300">
    <property type="entry name" value="P-loop containing nucleotide triphosphate hydrolases"/>
    <property type="match status" value="1"/>
</dbReference>
<dbReference type="FunFam" id="3.40.50.300:FF:002568">
    <property type="entry name" value="Cell division protein (FtsH)"/>
    <property type="match status" value="1"/>
</dbReference>
<keyword evidence="4" id="KW-0812">Transmembrane</keyword>
<gene>
    <name evidence="10" type="ORF">CPAV1605_1462</name>
</gene>
<keyword evidence="5" id="KW-0378">Hydrolase</keyword>
<proteinExistence type="inferred from homology"/>
<evidence type="ECO:0000256" key="5">
    <source>
        <dbReference type="ARBA" id="ARBA00022801"/>
    </source>
</evidence>